<dbReference type="STRING" id="589924.Ferp_0282"/>
<dbReference type="NCBIfam" id="NF041679">
    <property type="entry name" value="IMP_arch_presen"/>
    <property type="match status" value="1"/>
</dbReference>
<keyword evidence="7" id="KW-1185">Reference proteome</keyword>
<feature type="transmembrane region" description="Helical" evidence="5">
    <location>
        <begin position="233"/>
        <end position="251"/>
    </location>
</feature>
<keyword evidence="2 5" id="KW-0812">Transmembrane</keyword>
<comment type="subcellular location">
    <subcellularLocation>
        <location evidence="1">Endomembrane system</location>
        <topology evidence="1">Multi-pass membrane protein</topology>
    </subcellularLocation>
</comment>
<protein>
    <submittedName>
        <fullName evidence="6">Uncharacterized protein</fullName>
    </submittedName>
</protein>
<gene>
    <name evidence="6" type="ordered locus">Ferp_0282</name>
</gene>
<sequence length="252" mass="28006">MRTLVFFFFYTTSAFLAYLFSGKFFEEGFFAFENPSDVSNSFYYFLLILAFTALIIFLIKLSKLFVKLIFYLLIFLTIYFVLTPFIGFFALIPSLVLTLILAVKKNPIFVNFVALFVSAGVIAIFGISLEPLPAIILLAILAIYDYVSVYKTGHMVKLAESLSEMELPLLFIVPGKERNSYMGVGDVVIPNVLFISSAYYSSLIQAIFTLAFSSAALILLLKKVDKPTPGLPYLNSAAILGFLISSLLPLSG</sequence>
<dbReference type="PaxDb" id="589924-Ferp_0282"/>
<evidence type="ECO:0000256" key="5">
    <source>
        <dbReference type="SAM" id="Phobius"/>
    </source>
</evidence>
<evidence type="ECO:0000256" key="4">
    <source>
        <dbReference type="ARBA" id="ARBA00023136"/>
    </source>
</evidence>
<dbReference type="SMART" id="SM00730">
    <property type="entry name" value="PSN"/>
    <property type="match status" value="1"/>
</dbReference>
<organism evidence="6 7">
    <name type="scientific">Ferroglobus placidus (strain DSM 10642 / AEDII12DO)</name>
    <dbReference type="NCBI Taxonomy" id="589924"/>
    <lineage>
        <taxon>Archaea</taxon>
        <taxon>Methanobacteriati</taxon>
        <taxon>Methanobacteriota</taxon>
        <taxon>Archaeoglobi</taxon>
        <taxon>Archaeoglobales</taxon>
        <taxon>Archaeoglobaceae</taxon>
        <taxon>Ferroglobus</taxon>
    </lineage>
</organism>
<evidence type="ECO:0000313" key="7">
    <source>
        <dbReference type="Proteomes" id="UP000002613"/>
    </source>
</evidence>
<feature type="transmembrane region" description="Helical" evidence="5">
    <location>
        <begin position="108"/>
        <end position="127"/>
    </location>
</feature>
<evidence type="ECO:0000313" key="6">
    <source>
        <dbReference type="EMBL" id="ADC64463.1"/>
    </source>
</evidence>
<feature type="transmembrane region" description="Helical" evidence="5">
    <location>
        <begin position="198"/>
        <end position="221"/>
    </location>
</feature>
<feature type="transmembrane region" description="Helical" evidence="5">
    <location>
        <begin position="134"/>
        <end position="153"/>
    </location>
</feature>
<reference evidence="6 7" key="2">
    <citation type="journal article" date="2011" name="Stand. Genomic Sci.">
        <title>Complete genome sequence of Ferroglobus placidus AEDII12DO.</title>
        <authorList>
            <person name="Anderson I."/>
            <person name="Risso C."/>
            <person name="Holmes D."/>
            <person name="Lucas S."/>
            <person name="Copeland A."/>
            <person name="Lapidus A."/>
            <person name="Cheng J.F."/>
            <person name="Bruce D."/>
            <person name="Goodwin L."/>
            <person name="Pitluck S."/>
            <person name="Saunders E."/>
            <person name="Brettin T."/>
            <person name="Detter J.C."/>
            <person name="Han C."/>
            <person name="Tapia R."/>
            <person name="Larimer F."/>
            <person name="Land M."/>
            <person name="Hauser L."/>
            <person name="Woyke T."/>
            <person name="Lovley D."/>
            <person name="Kyrpides N."/>
            <person name="Ivanova N."/>
        </authorList>
    </citation>
    <scope>NUCLEOTIDE SEQUENCE [LARGE SCALE GENOMIC DNA]</scope>
    <source>
        <strain evidence="7">DSM 10642 / AEDII12DO</strain>
    </source>
</reference>
<dbReference type="GO" id="GO:0042500">
    <property type="term" value="F:aspartic endopeptidase activity, intramembrane cleaving"/>
    <property type="evidence" value="ECO:0007669"/>
    <property type="project" value="InterPro"/>
</dbReference>
<keyword evidence="3 5" id="KW-1133">Transmembrane helix</keyword>
<dbReference type="Proteomes" id="UP000002613">
    <property type="component" value="Chromosome"/>
</dbReference>
<accession>D3S206</accession>
<dbReference type="EMBL" id="CP001899">
    <property type="protein sequence ID" value="ADC64463.1"/>
    <property type="molecule type" value="Genomic_DNA"/>
</dbReference>
<feature type="transmembrane region" description="Helical" evidence="5">
    <location>
        <begin position="71"/>
        <end position="102"/>
    </location>
</feature>
<dbReference type="GO" id="GO:0016020">
    <property type="term" value="C:membrane"/>
    <property type="evidence" value="ECO:0007669"/>
    <property type="project" value="InterPro"/>
</dbReference>
<dbReference type="GeneID" id="8777779"/>
<dbReference type="RefSeq" id="WP_012964810.1">
    <property type="nucleotide sequence ID" value="NC_013849.1"/>
</dbReference>
<name>D3S206_FERPA</name>
<dbReference type="HOGENOM" id="CLU_053464_0_0_2"/>
<keyword evidence="4 5" id="KW-0472">Membrane</keyword>
<dbReference type="InterPro" id="IPR010545">
    <property type="entry name" value="SPP"/>
</dbReference>
<reference evidence="7" key="1">
    <citation type="submission" date="2010-02" db="EMBL/GenBank/DDBJ databases">
        <title>Complete sequence of Ferroglobus placidus DSM 10642.</title>
        <authorList>
            <consortium name="US DOE Joint Genome Institute"/>
            <person name="Lucas S."/>
            <person name="Copeland A."/>
            <person name="Lapidus A."/>
            <person name="Cheng J.-F."/>
            <person name="Bruce D."/>
            <person name="Goodwin L."/>
            <person name="Pitluck S."/>
            <person name="Saunders E."/>
            <person name="Brettin T."/>
            <person name="Detter J.C."/>
            <person name="Han C."/>
            <person name="Tapia R."/>
            <person name="Larimer F."/>
            <person name="Land M."/>
            <person name="Hauser L."/>
            <person name="Kyrpides N."/>
            <person name="Ivanova N."/>
            <person name="Holmes D."/>
            <person name="Lovley D."/>
            <person name="Kyrpides N."/>
            <person name="Anderson I.J."/>
            <person name="Woyke T."/>
        </authorList>
    </citation>
    <scope>NUCLEOTIDE SEQUENCE [LARGE SCALE GENOMIC DNA]</scope>
    <source>
        <strain evidence="7">DSM 10642 / AEDII12DO</strain>
    </source>
</reference>
<dbReference type="GO" id="GO:0012505">
    <property type="term" value="C:endomembrane system"/>
    <property type="evidence" value="ECO:0007669"/>
    <property type="project" value="UniProtKB-SubCell"/>
</dbReference>
<dbReference type="KEGG" id="fpl:Ferp_0282"/>
<proteinExistence type="predicted"/>
<evidence type="ECO:0000256" key="1">
    <source>
        <dbReference type="ARBA" id="ARBA00004127"/>
    </source>
</evidence>
<dbReference type="InterPro" id="IPR006639">
    <property type="entry name" value="Preselin/SPP"/>
</dbReference>
<evidence type="ECO:0000256" key="3">
    <source>
        <dbReference type="ARBA" id="ARBA00022989"/>
    </source>
</evidence>
<dbReference type="eggNOG" id="arCOG04463">
    <property type="taxonomic scope" value="Archaea"/>
</dbReference>
<dbReference type="OrthoDB" id="241093at2157"/>
<evidence type="ECO:0000256" key="2">
    <source>
        <dbReference type="ARBA" id="ARBA00022692"/>
    </source>
</evidence>
<dbReference type="AlphaFoldDB" id="D3S206"/>
<feature type="transmembrane region" description="Helical" evidence="5">
    <location>
        <begin position="41"/>
        <end position="59"/>
    </location>
</feature>
<dbReference type="Pfam" id="PF06550">
    <property type="entry name" value="SPP"/>
    <property type="match status" value="1"/>
</dbReference>